<proteinExistence type="predicted"/>
<dbReference type="GeneID" id="95496987"/>
<dbReference type="PROSITE" id="PS51257">
    <property type="entry name" value="PROKAR_LIPOPROTEIN"/>
    <property type="match status" value="1"/>
</dbReference>
<evidence type="ECO:0000256" key="1">
    <source>
        <dbReference type="SAM" id="MobiDB-lite"/>
    </source>
</evidence>
<reference evidence="2" key="1">
    <citation type="submission" date="2022-10" db="EMBL/GenBank/DDBJ databases">
        <title>The complete genomes of actinobacterial strains from the NBC collection.</title>
        <authorList>
            <person name="Joergensen T.S."/>
            <person name="Alvarez Arevalo M."/>
            <person name="Sterndorff E.B."/>
            <person name="Faurdal D."/>
            <person name="Vuksanovic O."/>
            <person name="Mourched A.-S."/>
            <person name="Charusanti P."/>
            <person name="Shaw S."/>
            <person name="Blin K."/>
            <person name="Weber T."/>
        </authorList>
    </citation>
    <scope>NUCLEOTIDE SEQUENCE</scope>
    <source>
        <strain evidence="2">NBC_00303</strain>
    </source>
</reference>
<evidence type="ECO:0008006" key="4">
    <source>
        <dbReference type="Google" id="ProtNLM"/>
    </source>
</evidence>
<organism evidence="2 3">
    <name type="scientific">Streptomyces erythrochromogenes</name>
    <dbReference type="NCBI Taxonomy" id="285574"/>
    <lineage>
        <taxon>Bacteria</taxon>
        <taxon>Bacillati</taxon>
        <taxon>Actinomycetota</taxon>
        <taxon>Actinomycetes</taxon>
        <taxon>Kitasatosporales</taxon>
        <taxon>Streptomycetaceae</taxon>
        <taxon>Streptomyces</taxon>
    </lineage>
</organism>
<dbReference type="RefSeq" id="WP_328739258.1">
    <property type="nucleotide sequence ID" value="NZ_CP108036.1"/>
</dbReference>
<dbReference type="Gene3D" id="2.50.20.20">
    <property type="match status" value="1"/>
</dbReference>
<sequence length="251" mass="26188">MMTFSARRTTVSAVAVAVVAVGLSVLSGCKGGPSGAGAPAPASSSAVPTSSAAPVAGAFEPEQALAEAEKTPYAASIKGVTEAAGREMSTMTGRSNLGTSFTGRAEIRSTGLWMETVTTADANYVRNRTQEGSGWVKAPRSPDNEANYAGYAKLLLAAGPSAKKGMENRGGVPAYHLAGHLDLDQVASIDPRTHRSMKAKGVTGFDIDQWIDSQGRTVRFEQRMEMRGTQAVNKIDFSEFGPVETFAAPQG</sequence>
<dbReference type="Proteomes" id="UP001432312">
    <property type="component" value="Chromosome"/>
</dbReference>
<evidence type="ECO:0000313" key="2">
    <source>
        <dbReference type="EMBL" id="WUN79358.1"/>
    </source>
</evidence>
<protein>
    <recommendedName>
        <fullName evidence="4">LppX_LprAFG lipoprotein</fullName>
    </recommendedName>
</protein>
<accession>A0ABZ1Q9J7</accession>
<dbReference type="SUPFAM" id="SSF89392">
    <property type="entry name" value="Prokaryotic lipoproteins and lipoprotein localization factors"/>
    <property type="match status" value="1"/>
</dbReference>
<feature type="region of interest" description="Disordered" evidence="1">
    <location>
        <begin position="32"/>
        <end position="54"/>
    </location>
</feature>
<evidence type="ECO:0000313" key="3">
    <source>
        <dbReference type="Proteomes" id="UP001432312"/>
    </source>
</evidence>
<feature type="compositionally biased region" description="Low complexity" evidence="1">
    <location>
        <begin position="36"/>
        <end position="54"/>
    </location>
</feature>
<dbReference type="EMBL" id="CP108036">
    <property type="protein sequence ID" value="WUN79358.1"/>
    <property type="molecule type" value="Genomic_DNA"/>
</dbReference>
<name>A0ABZ1Q9J7_9ACTN</name>
<gene>
    <name evidence="2" type="ORF">OHA91_13100</name>
</gene>
<keyword evidence="3" id="KW-1185">Reference proteome</keyword>
<dbReference type="InterPro" id="IPR029046">
    <property type="entry name" value="LolA/LolB/LppX"/>
</dbReference>